<keyword evidence="3 5" id="KW-1133">Transmembrane helix</keyword>
<name>A0A371X3D4_9HYPH</name>
<feature type="transmembrane region" description="Helical" evidence="5">
    <location>
        <begin position="81"/>
        <end position="98"/>
    </location>
</feature>
<reference evidence="7 8" key="1">
    <citation type="submission" date="2018-08" db="EMBL/GenBank/DDBJ databases">
        <title>Fulvimarina sp. 85, whole genome shotgun sequence.</title>
        <authorList>
            <person name="Tuo L."/>
        </authorList>
    </citation>
    <scope>NUCLEOTIDE SEQUENCE [LARGE SCALE GENOMIC DNA]</scope>
    <source>
        <strain evidence="7 8">85</strain>
    </source>
</reference>
<evidence type="ECO:0000256" key="3">
    <source>
        <dbReference type="ARBA" id="ARBA00022989"/>
    </source>
</evidence>
<dbReference type="PROSITE" id="PS50850">
    <property type="entry name" value="MFS"/>
    <property type="match status" value="1"/>
</dbReference>
<feature type="transmembrane region" description="Helical" evidence="5">
    <location>
        <begin position="368"/>
        <end position="392"/>
    </location>
</feature>
<dbReference type="GO" id="GO:0022857">
    <property type="term" value="F:transmembrane transporter activity"/>
    <property type="evidence" value="ECO:0007669"/>
    <property type="project" value="InterPro"/>
</dbReference>
<proteinExistence type="predicted"/>
<accession>A0A371X3D4</accession>
<dbReference type="GO" id="GO:0016020">
    <property type="term" value="C:membrane"/>
    <property type="evidence" value="ECO:0007669"/>
    <property type="project" value="UniProtKB-SubCell"/>
</dbReference>
<evidence type="ECO:0000259" key="6">
    <source>
        <dbReference type="PROSITE" id="PS50850"/>
    </source>
</evidence>
<dbReference type="EMBL" id="QURL01000004">
    <property type="protein sequence ID" value="RFC63735.1"/>
    <property type="molecule type" value="Genomic_DNA"/>
</dbReference>
<feature type="domain" description="Major facilitator superfamily (MFS) profile" evidence="6">
    <location>
        <begin position="15"/>
        <end position="397"/>
    </location>
</feature>
<keyword evidence="4 5" id="KW-0472">Membrane</keyword>
<dbReference type="RefSeq" id="WP_116683017.1">
    <property type="nucleotide sequence ID" value="NZ_QURL01000004.1"/>
</dbReference>
<evidence type="ECO:0000313" key="7">
    <source>
        <dbReference type="EMBL" id="RFC63735.1"/>
    </source>
</evidence>
<dbReference type="CDD" id="cd17393">
    <property type="entry name" value="MFS_MosC_like"/>
    <property type="match status" value="1"/>
</dbReference>
<comment type="caution">
    <text evidence="7">The sequence shown here is derived from an EMBL/GenBank/DDBJ whole genome shotgun (WGS) entry which is preliminary data.</text>
</comment>
<feature type="transmembrane region" description="Helical" evidence="5">
    <location>
        <begin position="310"/>
        <end position="332"/>
    </location>
</feature>
<evidence type="ECO:0000256" key="4">
    <source>
        <dbReference type="ARBA" id="ARBA00023136"/>
    </source>
</evidence>
<comment type="subcellular location">
    <subcellularLocation>
        <location evidence="1">Membrane</location>
        <topology evidence="1">Multi-pass membrane protein</topology>
    </subcellularLocation>
</comment>
<dbReference type="Proteomes" id="UP000264310">
    <property type="component" value="Unassembled WGS sequence"/>
</dbReference>
<feature type="transmembrane region" description="Helical" evidence="5">
    <location>
        <begin position="104"/>
        <end position="123"/>
    </location>
</feature>
<protein>
    <submittedName>
        <fullName evidence="7">MFS transporter</fullName>
    </submittedName>
</protein>
<gene>
    <name evidence="7" type="ORF">DYI37_09500</name>
</gene>
<dbReference type="AlphaFoldDB" id="A0A371X3D4"/>
<evidence type="ECO:0000256" key="5">
    <source>
        <dbReference type="SAM" id="Phobius"/>
    </source>
</evidence>
<evidence type="ECO:0000256" key="2">
    <source>
        <dbReference type="ARBA" id="ARBA00022692"/>
    </source>
</evidence>
<feature type="transmembrane region" description="Helical" evidence="5">
    <location>
        <begin position="250"/>
        <end position="274"/>
    </location>
</feature>
<dbReference type="InterPro" id="IPR036259">
    <property type="entry name" value="MFS_trans_sf"/>
</dbReference>
<keyword evidence="2 5" id="KW-0812">Transmembrane</keyword>
<dbReference type="PANTHER" id="PTHR23514:SF13">
    <property type="entry name" value="INNER MEMBRANE PROTEIN YBJJ"/>
    <property type="match status" value="1"/>
</dbReference>
<feature type="transmembrane region" description="Helical" evidence="5">
    <location>
        <begin position="344"/>
        <end position="362"/>
    </location>
</feature>
<evidence type="ECO:0000256" key="1">
    <source>
        <dbReference type="ARBA" id="ARBA00004141"/>
    </source>
</evidence>
<feature type="transmembrane region" description="Helical" evidence="5">
    <location>
        <begin position="53"/>
        <end position="74"/>
    </location>
</feature>
<dbReference type="OrthoDB" id="9810941at2"/>
<feature type="transmembrane region" description="Helical" evidence="5">
    <location>
        <begin position="286"/>
        <end position="304"/>
    </location>
</feature>
<feature type="transmembrane region" description="Helical" evidence="5">
    <location>
        <begin position="217"/>
        <end position="238"/>
    </location>
</feature>
<dbReference type="SUPFAM" id="SSF103473">
    <property type="entry name" value="MFS general substrate transporter"/>
    <property type="match status" value="1"/>
</dbReference>
<evidence type="ECO:0000313" key="8">
    <source>
        <dbReference type="Proteomes" id="UP000264310"/>
    </source>
</evidence>
<dbReference type="Pfam" id="PF07690">
    <property type="entry name" value="MFS_1"/>
    <property type="match status" value="1"/>
</dbReference>
<dbReference type="InterPro" id="IPR011701">
    <property type="entry name" value="MFS"/>
</dbReference>
<dbReference type="InterPro" id="IPR051788">
    <property type="entry name" value="MFS_Transporter"/>
</dbReference>
<feature type="transmembrane region" description="Helical" evidence="5">
    <location>
        <begin position="144"/>
        <end position="161"/>
    </location>
</feature>
<organism evidence="7 8">
    <name type="scientific">Fulvimarina endophytica</name>
    <dbReference type="NCBI Taxonomy" id="2293836"/>
    <lineage>
        <taxon>Bacteria</taxon>
        <taxon>Pseudomonadati</taxon>
        <taxon>Pseudomonadota</taxon>
        <taxon>Alphaproteobacteria</taxon>
        <taxon>Hyphomicrobiales</taxon>
        <taxon>Aurantimonadaceae</taxon>
        <taxon>Fulvimarina</taxon>
    </lineage>
</organism>
<sequence>MPPALPSSQSFWPKSRFAVSLAFFVNGFALGSWTPEVPIIGASLGLSPATYGFMILVFGLGAVAAMPIIGTMIARLGSRPALILTQLLLAASLLALALSPLPALSVAAIFFFGMGLGGMDVAINASAVSVERALDRAIMSSCHGFWSLGALAGAGAGGLLIDAVGSLGHLAIVAVLVLLGLALLAPRLIDDRPAFRPKTDAARPPLASLLREHRTPLLLSVAIGVIALAGFVQEGVVIDWSAVFLRDELAVSVAASGFGFAAFSFTMAFFRFFGDGIRERFGAVRTVRLSLGFALAGLLVLALAQGLGTALFGFFLLGIGLSNVVPIAFSAAGNVRGLADGTSISIASAIAYSGGLVAPAAVGLVAAAYGFATVFMALAVICTAIAICANLLKGADRDGTGVDAATANGMGAASGERKTG</sequence>
<dbReference type="Gene3D" id="1.20.1250.20">
    <property type="entry name" value="MFS general substrate transporter like domains"/>
    <property type="match status" value="1"/>
</dbReference>
<dbReference type="InterPro" id="IPR020846">
    <property type="entry name" value="MFS_dom"/>
</dbReference>
<keyword evidence="8" id="KW-1185">Reference proteome</keyword>
<dbReference type="PANTHER" id="PTHR23514">
    <property type="entry name" value="BYPASS OF STOP CODON PROTEIN 6"/>
    <property type="match status" value="1"/>
</dbReference>
<feature type="transmembrane region" description="Helical" evidence="5">
    <location>
        <begin position="167"/>
        <end position="189"/>
    </location>
</feature>